<dbReference type="EMBL" id="ABXW01000070">
    <property type="protein sequence ID" value="EEB44286.1"/>
    <property type="molecule type" value="Genomic_DNA"/>
</dbReference>
<feature type="transmembrane region" description="Helical" evidence="1">
    <location>
        <begin position="37"/>
        <end position="55"/>
    </location>
</feature>
<comment type="caution">
    <text evidence="2">The sequence shown here is derived from an EMBL/GenBank/DDBJ whole genome shotgun (WGS) entry which is preliminary data.</text>
</comment>
<evidence type="ECO:0000313" key="3">
    <source>
        <dbReference type="Proteomes" id="UP000003729"/>
    </source>
</evidence>
<reference evidence="2 3" key="1">
    <citation type="submission" date="2008-10" db="EMBL/GenBank/DDBJ databases">
        <title>Draft genome sequence of Providencia alcalifaciens (DSM 30120).</title>
        <authorList>
            <person name="Sudarsanam P."/>
            <person name="Ley R."/>
            <person name="Guruge J."/>
            <person name="Turnbaugh P.J."/>
            <person name="Mahowald M."/>
            <person name="Liep D."/>
            <person name="Gordon J."/>
        </authorList>
    </citation>
    <scope>NUCLEOTIDE SEQUENCE [LARGE SCALE GENOMIC DNA]</scope>
    <source>
        <strain evidence="2 3">DSM 30120</strain>
    </source>
</reference>
<evidence type="ECO:0000256" key="1">
    <source>
        <dbReference type="SAM" id="Phobius"/>
    </source>
</evidence>
<accession>B6XJS9</accession>
<dbReference type="Proteomes" id="UP000003729">
    <property type="component" value="Unassembled WGS sequence"/>
</dbReference>
<keyword evidence="1" id="KW-1133">Transmembrane helix</keyword>
<evidence type="ECO:0008006" key="4">
    <source>
        <dbReference type="Google" id="ProtNLM"/>
    </source>
</evidence>
<gene>
    <name evidence="2" type="ORF">PROVALCAL_03637</name>
</gene>
<name>B6XJS9_9GAMM</name>
<protein>
    <recommendedName>
        <fullName evidence="4">O-antigen polymerase</fullName>
    </recommendedName>
</protein>
<evidence type="ECO:0000313" key="2">
    <source>
        <dbReference type="EMBL" id="EEB44286.1"/>
    </source>
</evidence>
<proteinExistence type="predicted"/>
<organism evidence="2 3">
    <name type="scientific">Providencia alcalifaciens DSM 30120</name>
    <dbReference type="NCBI Taxonomy" id="520999"/>
    <lineage>
        <taxon>Bacteria</taxon>
        <taxon>Pseudomonadati</taxon>
        <taxon>Pseudomonadota</taxon>
        <taxon>Gammaproteobacteria</taxon>
        <taxon>Enterobacterales</taxon>
        <taxon>Morganellaceae</taxon>
        <taxon>Providencia</taxon>
    </lineage>
</organism>
<feature type="transmembrane region" description="Helical" evidence="1">
    <location>
        <begin position="12"/>
        <end position="31"/>
    </location>
</feature>
<keyword evidence="1" id="KW-0812">Transmembrane</keyword>
<keyword evidence="1" id="KW-0472">Membrane</keyword>
<sequence>MSNATVFLEKNLIKNTFLFLFVFGIPFSFIPMNSSKLIFFALIMIFLLKGNIYGIKKEK</sequence>
<dbReference type="AlphaFoldDB" id="B6XJS9"/>
<reference evidence="2 3" key="2">
    <citation type="submission" date="2008-10" db="EMBL/GenBank/DDBJ databases">
        <authorList>
            <person name="Fulton L."/>
            <person name="Clifton S."/>
            <person name="Fulton B."/>
            <person name="Xu J."/>
            <person name="Minx P."/>
            <person name="Pepin K.H."/>
            <person name="Johnson M."/>
            <person name="Bhonagiri V."/>
            <person name="Nash W.E."/>
            <person name="Mardis E.R."/>
            <person name="Wilson R.K."/>
        </authorList>
    </citation>
    <scope>NUCLEOTIDE SEQUENCE [LARGE SCALE GENOMIC DNA]</scope>
    <source>
        <strain evidence="2 3">DSM 30120</strain>
    </source>
</reference>